<keyword evidence="4 6" id="KW-1133">Transmembrane helix</keyword>
<reference evidence="7 8" key="1">
    <citation type="submission" date="2018-02" db="EMBL/GenBank/DDBJ databases">
        <title>Reclassifiation of [Polyangium] brachysporum DSM 7029 as Guopingzhaonella breviflexa gen. nov., sp. nov., a member of the family Comamonadaceae.</title>
        <authorList>
            <person name="Tang B."/>
        </authorList>
    </citation>
    <scope>NUCLEOTIDE SEQUENCE [LARGE SCALE GENOMIC DNA]</scope>
    <source>
        <strain evidence="7 8">BCRC 80649</strain>
    </source>
</reference>
<sequence>MPVLPTDDSLPPANEVATASPPLPRWARAWDQLMASLPVLLMALLAAFTYWLVRSTPVPEAPREAAAPRSDPDYVMQGFSVQHYSEAGLPGVRLEGREMRHYPDTDRIEIDDVRVRHTDEQGRLSVATARQAQAEGDGSEVRLVGQAVVVREALSPDATDPLAQRLEFRSEFLHFFVDDQRVESDQPVTLVQGGAQIRGQALRYDHSRRVLELTGGVQGELPPAGRRAAASS</sequence>
<protein>
    <submittedName>
        <fullName evidence="7">LPS export ABC transporter periplasmic protein LptC</fullName>
    </submittedName>
</protein>
<dbReference type="EMBL" id="PSNX01000003">
    <property type="protein sequence ID" value="PPE67409.1"/>
    <property type="molecule type" value="Genomic_DNA"/>
</dbReference>
<evidence type="ECO:0000256" key="6">
    <source>
        <dbReference type="SAM" id="Phobius"/>
    </source>
</evidence>
<dbReference type="Pfam" id="PF06835">
    <property type="entry name" value="LptC"/>
    <property type="match status" value="1"/>
</dbReference>
<evidence type="ECO:0000256" key="4">
    <source>
        <dbReference type="ARBA" id="ARBA00022989"/>
    </source>
</evidence>
<organism evidence="7 8">
    <name type="scientific">Caldimonas caldifontis</name>
    <dbReference type="NCBI Taxonomy" id="1452508"/>
    <lineage>
        <taxon>Bacteria</taxon>
        <taxon>Pseudomonadati</taxon>
        <taxon>Pseudomonadota</taxon>
        <taxon>Betaproteobacteria</taxon>
        <taxon>Burkholderiales</taxon>
        <taxon>Sphaerotilaceae</taxon>
        <taxon>Caldimonas</taxon>
    </lineage>
</organism>
<evidence type="ECO:0000313" key="8">
    <source>
        <dbReference type="Proteomes" id="UP000238605"/>
    </source>
</evidence>
<gene>
    <name evidence="7" type="primary">lptC</name>
    <name evidence="7" type="ORF">C1704_04415</name>
</gene>
<keyword evidence="8" id="KW-1185">Reference proteome</keyword>
<dbReference type="GO" id="GO:0017089">
    <property type="term" value="F:glycolipid transfer activity"/>
    <property type="evidence" value="ECO:0007669"/>
    <property type="project" value="TreeGrafter"/>
</dbReference>
<dbReference type="GO" id="GO:0030288">
    <property type="term" value="C:outer membrane-bounded periplasmic space"/>
    <property type="evidence" value="ECO:0007669"/>
    <property type="project" value="TreeGrafter"/>
</dbReference>
<dbReference type="NCBIfam" id="TIGR04409">
    <property type="entry name" value="LptC_YrbK"/>
    <property type="match status" value="1"/>
</dbReference>
<name>A0A2S5SXQ1_9BURK</name>
<dbReference type="Proteomes" id="UP000238605">
    <property type="component" value="Unassembled WGS sequence"/>
</dbReference>
<dbReference type="InterPro" id="IPR026265">
    <property type="entry name" value="LptC"/>
</dbReference>
<keyword evidence="3 6" id="KW-0812">Transmembrane</keyword>
<evidence type="ECO:0000256" key="3">
    <source>
        <dbReference type="ARBA" id="ARBA00022692"/>
    </source>
</evidence>
<dbReference type="AlphaFoldDB" id="A0A2S5SXQ1"/>
<dbReference type="Gene3D" id="2.60.450.10">
    <property type="entry name" value="Lipopolysaccharide (LPS) transport protein A like domain"/>
    <property type="match status" value="1"/>
</dbReference>
<dbReference type="GO" id="GO:0015221">
    <property type="term" value="F:lipopolysaccharide transmembrane transporter activity"/>
    <property type="evidence" value="ECO:0007669"/>
    <property type="project" value="InterPro"/>
</dbReference>
<proteinExistence type="predicted"/>
<dbReference type="GO" id="GO:0005886">
    <property type="term" value="C:plasma membrane"/>
    <property type="evidence" value="ECO:0007669"/>
    <property type="project" value="InterPro"/>
</dbReference>
<feature type="transmembrane region" description="Helical" evidence="6">
    <location>
        <begin position="33"/>
        <end position="53"/>
    </location>
</feature>
<accession>A0A2S5SXQ1</accession>
<evidence type="ECO:0000256" key="2">
    <source>
        <dbReference type="ARBA" id="ARBA00022519"/>
    </source>
</evidence>
<comment type="caution">
    <text evidence="7">The sequence shown here is derived from an EMBL/GenBank/DDBJ whole genome shotgun (WGS) entry which is preliminary data.</text>
</comment>
<dbReference type="PANTHER" id="PTHR37481:SF1">
    <property type="entry name" value="LIPOPOLYSACCHARIDE EXPORT SYSTEM PROTEIN LPTC"/>
    <property type="match status" value="1"/>
</dbReference>
<dbReference type="InterPro" id="IPR010664">
    <property type="entry name" value="LipoPS_assembly_LptC-rel"/>
</dbReference>
<dbReference type="InterPro" id="IPR052363">
    <property type="entry name" value="LPS_export_LptC"/>
</dbReference>
<evidence type="ECO:0000256" key="5">
    <source>
        <dbReference type="ARBA" id="ARBA00023136"/>
    </source>
</evidence>
<evidence type="ECO:0000256" key="1">
    <source>
        <dbReference type="ARBA" id="ARBA00022475"/>
    </source>
</evidence>
<dbReference type="PANTHER" id="PTHR37481">
    <property type="entry name" value="LIPOPOLYSACCHARIDE EXPORT SYSTEM PROTEIN LPTC"/>
    <property type="match status" value="1"/>
</dbReference>
<evidence type="ECO:0000313" key="7">
    <source>
        <dbReference type="EMBL" id="PPE67409.1"/>
    </source>
</evidence>
<keyword evidence="1" id="KW-1003">Cell membrane</keyword>
<keyword evidence="2" id="KW-0997">Cell inner membrane</keyword>
<keyword evidence="5 6" id="KW-0472">Membrane</keyword>